<feature type="signal peptide" evidence="1">
    <location>
        <begin position="1"/>
        <end position="18"/>
    </location>
</feature>
<dbReference type="EMBL" id="JACOQK010000001">
    <property type="protein sequence ID" value="MBC5786928.1"/>
    <property type="molecule type" value="Genomic_DNA"/>
</dbReference>
<proteinExistence type="predicted"/>
<evidence type="ECO:0000256" key="1">
    <source>
        <dbReference type="SAM" id="SignalP"/>
    </source>
</evidence>
<reference evidence="2 3" key="1">
    <citation type="submission" date="2020-08" db="EMBL/GenBank/DDBJ databases">
        <title>Genome public.</title>
        <authorList>
            <person name="Liu C."/>
            <person name="Sun Q."/>
        </authorList>
    </citation>
    <scope>NUCLEOTIDE SEQUENCE [LARGE SCALE GENOMIC DNA]</scope>
    <source>
        <strain evidence="2 3">NSJ-27</strain>
    </source>
</reference>
<evidence type="ECO:0000313" key="2">
    <source>
        <dbReference type="EMBL" id="MBC5786928.1"/>
    </source>
</evidence>
<keyword evidence="3" id="KW-1185">Reference proteome</keyword>
<dbReference type="RefSeq" id="WP_186996101.1">
    <property type="nucleotide sequence ID" value="NZ_JACOQK010000001.1"/>
</dbReference>
<dbReference type="Gene3D" id="3.40.1000.10">
    <property type="entry name" value="Mog1/PsbP, alpha/beta/alpha sandwich"/>
    <property type="match status" value="1"/>
</dbReference>
<evidence type="ECO:0000313" key="3">
    <source>
        <dbReference type="Proteomes" id="UP000649151"/>
    </source>
</evidence>
<organism evidence="2 3">
    <name type="scientific">Clostridium facile</name>
    <dbReference type="NCBI Taxonomy" id="2763035"/>
    <lineage>
        <taxon>Bacteria</taxon>
        <taxon>Bacillati</taxon>
        <taxon>Bacillota</taxon>
        <taxon>Clostridia</taxon>
        <taxon>Eubacteriales</taxon>
        <taxon>Clostridiaceae</taxon>
        <taxon>Clostridium</taxon>
    </lineage>
</organism>
<dbReference type="PROSITE" id="PS51257">
    <property type="entry name" value="PROKAR_LIPOPROTEIN"/>
    <property type="match status" value="1"/>
</dbReference>
<sequence>MKKILTAIAGILCVGMMAGCSPNTSGWESYQINNVIEYKAPPEWECQDSWYENTHVLQNGESSMSIFYTEAEDGQQALEAYVDQIKNAEPEENIQVGEWKEEKSQKISGKDALHYTQNWVYNGTDCKFDLYGFAYDGGYVVINSQTPYDDSKNEVQEQIDDIISTVELAQ</sequence>
<dbReference type="Proteomes" id="UP000649151">
    <property type="component" value="Unassembled WGS sequence"/>
</dbReference>
<comment type="caution">
    <text evidence="2">The sequence shown here is derived from an EMBL/GenBank/DDBJ whole genome shotgun (WGS) entry which is preliminary data.</text>
</comment>
<protein>
    <submittedName>
        <fullName evidence="2">Uncharacterized protein</fullName>
    </submittedName>
</protein>
<gene>
    <name evidence="2" type="ORF">H8Z77_02675</name>
</gene>
<keyword evidence="1" id="KW-0732">Signal</keyword>
<feature type="chain" id="PRO_5046148803" evidence="1">
    <location>
        <begin position="19"/>
        <end position="170"/>
    </location>
</feature>
<name>A0ABR7IP89_9CLOT</name>
<accession>A0ABR7IP89</accession>